<dbReference type="Pfam" id="PF21943">
    <property type="entry name" value="TetR_C_46"/>
    <property type="match status" value="1"/>
</dbReference>
<protein>
    <submittedName>
        <fullName evidence="6">TetR/AcrR family transcriptional regulator</fullName>
    </submittedName>
</protein>
<gene>
    <name evidence="6" type="ORF">ACFQGD_24830</name>
</gene>
<dbReference type="EMBL" id="JBHSXX010000001">
    <property type="protein sequence ID" value="MFC6870367.1"/>
    <property type="molecule type" value="Genomic_DNA"/>
</dbReference>
<evidence type="ECO:0000256" key="3">
    <source>
        <dbReference type="ARBA" id="ARBA00023163"/>
    </source>
</evidence>
<dbReference type="PANTHER" id="PTHR30055:SF174">
    <property type="entry name" value="TRANSCRIPTIONAL REGULATORY PROTEIN (PROBABLY TETR-FAMILY)-RELATED"/>
    <property type="match status" value="1"/>
</dbReference>
<evidence type="ECO:0000313" key="7">
    <source>
        <dbReference type="Proteomes" id="UP001596337"/>
    </source>
</evidence>
<keyword evidence="7" id="KW-1185">Reference proteome</keyword>
<keyword evidence="1" id="KW-0805">Transcription regulation</keyword>
<evidence type="ECO:0000256" key="2">
    <source>
        <dbReference type="ARBA" id="ARBA00023125"/>
    </source>
</evidence>
<dbReference type="Proteomes" id="UP001596337">
    <property type="component" value="Unassembled WGS sequence"/>
</dbReference>
<evidence type="ECO:0000256" key="1">
    <source>
        <dbReference type="ARBA" id="ARBA00023015"/>
    </source>
</evidence>
<evidence type="ECO:0000259" key="5">
    <source>
        <dbReference type="PROSITE" id="PS50977"/>
    </source>
</evidence>
<proteinExistence type="predicted"/>
<dbReference type="SUPFAM" id="SSF46689">
    <property type="entry name" value="Homeodomain-like"/>
    <property type="match status" value="1"/>
</dbReference>
<reference evidence="7" key="1">
    <citation type="journal article" date="2019" name="Int. J. Syst. Evol. Microbiol.">
        <title>The Global Catalogue of Microorganisms (GCM) 10K type strain sequencing project: providing services to taxonomists for standard genome sequencing and annotation.</title>
        <authorList>
            <consortium name="The Broad Institute Genomics Platform"/>
            <consortium name="The Broad Institute Genome Sequencing Center for Infectious Disease"/>
            <person name="Wu L."/>
            <person name="Ma J."/>
        </authorList>
    </citation>
    <scope>NUCLEOTIDE SEQUENCE [LARGE SCALE GENOMIC DNA]</scope>
    <source>
        <strain evidence="7">KCTC 32255</strain>
    </source>
</reference>
<comment type="caution">
    <text evidence="6">The sequence shown here is derived from an EMBL/GenBank/DDBJ whole genome shotgun (WGS) entry which is preliminary data.</text>
</comment>
<dbReference type="PROSITE" id="PS50977">
    <property type="entry name" value="HTH_TETR_2"/>
    <property type="match status" value="1"/>
</dbReference>
<dbReference type="PANTHER" id="PTHR30055">
    <property type="entry name" value="HTH-TYPE TRANSCRIPTIONAL REGULATOR RUTR"/>
    <property type="match status" value="1"/>
</dbReference>
<keyword evidence="2 4" id="KW-0238">DNA-binding</keyword>
<evidence type="ECO:0000313" key="6">
    <source>
        <dbReference type="EMBL" id="MFC6870367.1"/>
    </source>
</evidence>
<dbReference type="Gene3D" id="1.10.357.10">
    <property type="entry name" value="Tetracycline Repressor, domain 2"/>
    <property type="match status" value="1"/>
</dbReference>
<dbReference type="InterPro" id="IPR001647">
    <property type="entry name" value="HTH_TetR"/>
</dbReference>
<accession>A0ABW2C6N5</accession>
<dbReference type="InterPro" id="IPR050109">
    <property type="entry name" value="HTH-type_TetR-like_transc_reg"/>
</dbReference>
<sequence length="188" mass="21400">MAASKRRARQSPDERRKQLIGIGLEMLTTRPLHQITIDDVAERANISRSLLFHYFPTKRDYYAEVVRAASRRLLRATRGEGETIDDLVAGFLSFIERRHEPYIALFRSAGTDDWVHEIFRDTRAALTDQALTALDIDEPSELVRAAVGAWLAYAEELALEWAQHHTGSREQIHALLTGALDHIVRTAR</sequence>
<dbReference type="Pfam" id="PF00440">
    <property type="entry name" value="TetR_N"/>
    <property type="match status" value="1"/>
</dbReference>
<keyword evidence="3" id="KW-0804">Transcription</keyword>
<feature type="DNA-binding region" description="H-T-H motif" evidence="4">
    <location>
        <begin position="36"/>
        <end position="55"/>
    </location>
</feature>
<dbReference type="RefSeq" id="WP_345395293.1">
    <property type="nucleotide sequence ID" value="NZ_BAABLA010000023.1"/>
</dbReference>
<dbReference type="InterPro" id="IPR009057">
    <property type="entry name" value="Homeodomain-like_sf"/>
</dbReference>
<organism evidence="6 7">
    <name type="scientific">Haloechinothrix salitolerans</name>
    <dbReference type="NCBI Taxonomy" id="926830"/>
    <lineage>
        <taxon>Bacteria</taxon>
        <taxon>Bacillati</taxon>
        <taxon>Actinomycetota</taxon>
        <taxon>Actinomycetes</taxon>
        <taxon>Pseudonocardiales</taxon>
        <taxon>Pseudonocardiaceae</taxon>
        <taxon>Haloechinothrix</taxon>
    </lineage>
</organism>
<evidence type="ECO:0000256" key="4">
    <source>
        <dbReference type="PROSITE-ProRule" id="PRU00335"/>
    </source>
</evidence>
<dbReference type="InterPro" id="IPR054129">
    <property type="entry name" value="DesT_TetR_C"/>
</dbReference>
<name>A0ABW2C6N5_9PSEU</name>
<feature type="domain" description="HTH tetR-type" evidence="5">
    <location>
        <begin position="13"/>
        <end position="73"/>
    </location>
</feature>